<dbReference type="GO" id="GO:0009279">
    <property type="term" value="C:cell outer membrane"/>
    <property type="evidence" value="ECO:0007669"/>
    <property type="project" value="UniProtKB-SubCell"/>
</dbReference>
<evidence type="ECO:0000256" key="1">
    <source>
        <dbReference type="ARBA" id="ARBA00004442"/>
    </source>
</evidence>
<evidence type="ECO:0000256" key="6">
    <source>
        <dbReference type="ARBA" id="ARBA00023237"/>
    </source>
</evidence>
<dbReference type="GO" id="GO:0015562">
    <property type="term" value="F:efflux transmembrane transporter activity"/>
    <property type="evidence" value="ECO:0007669"/>
    <property type="project" value="InterPro"/>
</dbReference>
<name>J9GJ03_9ZZZZ</name>
<dbReference type="PANTHER" id="PTHR30026:SF20">
    <property type="entry name" value="OUTER MEMBRANE PROTEIN TOLC"/>
    <property type="match status" value="1"/>
</dbReference>
<keyword evidence="3" id="KW-1134">Transmembrane beta strand</keyword>
<protein>
    <submittedName>
        <fullName evidence="7">Outer membrane protein TolC</fullName>
    </submittedName>
</protein>
<dbReference type="AlphaFoldDB" id="J9GJ03"/>
<keyword evidence="6" id="KW-0998">Cell outer membrane</keyword>
<comment type="subcellular location">
    <subcellularLocation>
        <location evidence="1">Cell outer membrane</location>
    </subcellularLocation>
</comment>
<comment type="caution">
    <text evidence="7">The sequence shown here is derived from an EMBL/GenBank/DDBJ whole genome shotgun (WGS) entry which is preliminary data.</text>
</comment>
<dbReference type="PANTHER" id="PTHR30026">
    <property type="entry name" value="OUTER MEMBRANE PROTEIN TOLC"/>
    <property type="match status" value="1"/>
</dbReference>
<evidence type="ECO:0000256" key="5">
    <source>
        <dbReference type="ARBA" id="ARBA00023136"/>
    </source>
</evidence>
<dbReference type="GO" id="GO:0015288">
    <property type="term" value="F:porin activity"/>
    <property type="evidence" value="ECO:0007669"/>
    <property type="project" value="TreeGrafter"/>
</dbReference>
<evidence type="ECO:0000256" key="4">
    <source>
        <dbReference type="ARBA" id="ARBA00022692"/>
    </source>
</evidence>
<keyword evidence="4" id="KW-0812">Transmembrane</keyword>
<dbReference type="Pfam" id="PF02321">
    <property type="entry name" value="OEP"/>
    <property type="match status" value="1"/>
</dbReference>
<dbReference type="SUPFAM" id="SSF56954">
    <property type="entry name" value="Outer membrane efflux proteins (OEP)"/>
    <property type="match status" value="1"/>
</dbReference>
<keyword evidence="5" id="KW-0472">Membrane</keyword>
<dbReference type="InterPro" id="IPR003423">
    <property type="entry name" value="OMP_efflux"/>
</dbReference>
<keyword evidence="2" id="KW-0813">Transport</keyword>
<dbReference type="Gene3D" id="1.20.1600.10">
    <property type="entry name" value="Outer membrane efflux proteins (OEP)"/>
    <property type="match status" value="1"/>
</dbReference>
<dbReference type="InterPro" id="IPR051906">
    <property type="entry name" value="TolC-like"/>
</dbReference>
<organism evidence="7">
    <name type="scientific">gut metagenome</name>
    <dbReference type="NCBI Taxonomy" id="749906"/>
    <lineage>
        <taxon>unclassified sequences</taxon>
        <taxon>metagenomes</taxon>
        <taxon>organismal metagenomes</taxon>
    </lineage>
</organism>
<reference evidence="7" key="1">
    <citation type="journal article" date="2012" name="PLoS ONE">
        <title>Gene sets for utilization of primary and secondary nutrition supplies in the distal gut of endangered iberian lynx.</title>
        <authorList>
            <person name="Alcaide M."/>
            <person name="Messina E."/>
            <person name="Richter M."/>
            <person name="Bargiela R."/>
            <person name="Peplies J."/>
            <person name="Huws S.A."/>
            <person name="Newbold C.J."/>
            <person name="Golyshin P.N."/>
            <person name="Simon M.A."/>
            <person name="Lopez G."/>
            <person name="Yakimov M.M."/>
            <person name="Ferrer M."/>
        </authorList>
    </citation>
    <scope>NUCLEOTIDE SEQUENCE</scope>
</reference>
<gene>
    <name evidence="7" type="ORF">EVA_04283</name>
</gene>
<dbReference type="EMBL" id="AMCI01000840">
    <property type="protein sequence ID" value="EJX07612.1"/>
    <property type="molecule type" value="Genomic_DNA"/>
</dbReference>
<dbReference type="GO" id="GO:1990281">
    <property type="term" value="C:efflux pump complex"/>
    <property type="evidence" value="ECO:0007669"/>
    <property type="project" value="TreeGrafter"/>
</dbReference>
<accession>J9GJ03</accession>
<evidence type="ECO:0000256" key="3">
    <source>
        <dbReference type="ARBA" id="ARBA00022452"/>
    </source>
</evidence>
<sequence>MKLRKIDILLLFAFFGTGIQAQTVWRLDLEKTITMANDSSLSAFRYQNLYLSGYWEYRSYQAARLPSLTLNMTPAQYYRNITRRYDSQQDIDVYREQQMFSAGARLSLAQNFDLLGGTFYVDTKLDYMRNFGDSKSNQFSTIPFRIGYQQELLGFNTFRWDRKIEPLKFEKVKKQYLYNAESVSEEAVNYFFALAMAQVDYRLAQDNVATTDTLYAIGEQRQKIASISQADLLTLRLDRVNARNTLKNAEIARKRAMSAFATFLNMDRNSYIEIDLPARPRYIHIPTDRAIALARENNPVYLEQRQNVLEAEREVDRTKKESRFNAGFNVSVGFNQVADNISAAYRKLLQQDLVSFTLSVPFVDWGVRKGRFNMAKNNLNVVKIAARQEEISLEEDVMMTVSDFSVQQDMIASAEEALDLAELAYDQTRRRFIIGKADINSLTLALNRQQEAQKNYIRAVQNYWLNYYKIRKLTLHDFESGMSLSDRFDFDNHLR</sequence>
<proteinExistence type="predicted"/>
<evidence type="ECO:0000313" key="7">
    <source>
        <dbReference type="EMBL" id="EJX07612.1"/>
    </source>
</evidence>
<evidence type="ECO:0000256" key="2">
    <source>
        <dbReference type="ARBA" id="ARBA00022448"/>
    </source>
</evidence>